<comment type="caution">
    <text evidence="1">The sequence shown here is derived from an EMBL/GenBank/DDBJ whole genome shotgun (WGS) entry which is preliminary data.</text>
</comment>
<dbReference type="EMBL" id="AMZH03014325">
    <property type="protein sequence ID" value="RRT47834.1"/>
    <property type="molecule type" value="Genomic_DNA"/>
</dbReference>
<evidence type="ECO:0000313" key="1">
    <source>
        <dbReference type="EMBL" id="RRT47834.1"/>
    </source>
</evidence>
<organism evidence="1 2">
    <name type="scientific">Ensete ventricosum</name>
    <name type="common">Abyssinian banana</name>
    <name type="synonym">Musa ensete</name>
    <dbReference type="NCBI Taxonomy" id="4639"/>
    <lineage>
        <taxon>Eukaryota</taxon>
        <taxon>Viridiplantae</taxon>
        <taxon>Streptophyta</taxon>
        <taxon>Embryophyta</taxon>
        <taxon>Tracheophyta</taxon>
        <taxon>Spermatophyta</taxon>
        <taxon>Magnoliopsida</taxon>
        <taxon>Liliopsida</taxon>
        <taxon>Zingiberales</taxon>
        <taxon>Musaceae</taxon>
        <taxon>Ensete</taxon>
    </lineage>
</organism>
<protein>
    <submittedName>
        <fullName evidence="1">Uncharacterized protein</fullName>
    </submittedName>
</protein>
<dbReference type="Proteomes" id="UP000287651">
    <property type="component" value="Unassembled WGS sequence"/>
</dbReference>
<sequence length="76" mass="8331">MAQGSSLEEDQDSLEDCRGSRKACWERCSGISSKFARRFVEGIGKLAGNMLGDHRKRTGRLTARMSEAIGLVGIRS</sequence>
<name>A0A426Y7Y3_ENSVE</name>
<accession>A0A426Y7Y3</accession>
<proteinExistence type="predicted"/>
<dbReference type="AlphaFoldDB" id="A0A426Y7Y3"/>
<reference evidence="1 2" key="1">
    <citation type="journal article" date="2014" name="Agronomy (Basel)">
        <title>A Draft Genome Sequence for Ensete ventricosum, the Drought-Tolerant Tree Against Hunger.</title>
        <authorList>
            <person name="Harrison J."/>
            <person name="Moore K.A."/>
            <person name="Paszkiewicz K."/>
            <person name="Jones T."/>
            <person name="Grant M."/>
            <person name="Ambacheew D."/>
            <person name="Muzemil S."/>
            <person name="Studholme D.J."/>
        </authorList>
    </citation>
    <scope>NUCLEOTIDE SEQUENCE [LARGE SCALE GENOMIC DNA]</scope>
</reference>
<evidence type="ECO:0000313" key="2">
    <source>
        <dbReference type="Proteomes" id="UP000287651"/>
    </source>
</evidence>
<gene>
    <name evidence="1" type="ORF">B296_00008521</name>
</gene>